<comment type="caution">
    <text evidence="1">The sequence shown here is derived from an EMBL/GenBank/DDBJ whole genome shotgun (WGS) entry which is preliminary data.</text>
</comment>
<name>A0A8X6X4P4_9ARAC</name>
<gene>
    <name evidence="1" type="ORF">TNIN_204181</name>
</gene>
<reference evidence="1" key="1">
    <citation type="submission" date="2020-08" db="EMBL/GenBank/DDBJ databases">
        <title>Multicomponent nature underlies the extraordinary mechanical properties of spider dragline silk.</title>
        <authorList>
            <person name="Kono N."/>
            <person name="Nakamura H."/>
            <person name="Mori M."/>
            <person name="Yoshida Y."/>
            <person name="Ohtoshi R."/>
            <person name="Malay A.D."/>
            <person name="Moran D.A.P."/>
            <person name="Tomita M."/>
            <person name="Numata K."/>
            <person name="Arakawa K."/>
        </authorList>
    </citation>
    <scope>NUCLEOTIDE SEQUENCE</scope>
</reference>
<organism evidence="1 2">
    <name type="scientific">Trichonephila inaurata madagascariensis</name>
    <dbReference type="NCBI Taxonomy" id="2747483"/>
    <lineage>
        <taxon>Eukaryota</taxon>
        <taxon>Metazoa</taxon>
        <taxon>Ecdysozoa</taxon>
        <taxon>Arthropoda</taxon>
        <taxon>Chelicerata</taxon>
        <taxon>Arachnida</taxon>
        <taxon>Araneae</taxon>
        <taxon>Araneomorphae</taxon>
        <taxon>Entelegynae</taxon>
        <taxon>Araneoidea</taxon>
        <taxon>Nephilidae</taxon>
        <taxon>Trichonephila</taxon>
        <taxon>Trichonephila inaurata</taxon>
    </lineage>
</organism>
<evidence type="ECO:0000313" key="2">
    <source>
        <dbReference type="Proteomes" id="UP000886998"/>
    </source>
</evidence>
<dbReference type="AlphaFoldDB" id="A0A8X6X4P4"/>
<evidence type="ECO:0000313" key="1">
    <source>
        <dbReference type="EMBL" id="GFY46809.1"/>
    </source>
</evidence>
<accession>A0A8X6X4P4</accession>
<keyword evidence="2" id="KW-1185">Reference proteome</keyword>
<sequence length="110" mass="12015">MAQTLHIGLVKELDESGCQFRCYPRHLIAAQNYRAQHTLADKDLFTTAATCQGSGPILNICMRTTVYYRCAESFWNLRPGQSLCEGAPGQYLCEGAPGQSLCEGAPGQTL</sequence>
<proteinExistence type="predicted"/>
<dbReference type="Proteomes" id="UP000886998">
    <property type="component" value="Unassembled WGS sequence"/>
</dbReference>
<dbReference type="EMBL" id="BMAV01005626">
    <property type="protein sequence ID" value="GFY46809.1"/>
    <property type="molecule type" value="Genomic_DNA"/>
</dbReference>
<protein>
    <submittedName>
        <fullName evidence="1">Uncharacterized protein</fullName>
    </submittedName>
</protein>